<dbReference type="PANTHER" id="PTHR37038:SF12">
    <property type="entry name" value="TRANSCRIPTIONAL REGULATOR"/>
    <property type="match status" value="1"/>
</dbReference>
<organism evidence="2 3">
    <name type="scientific">Enterococcus asini</name>
    <dbReference type="NCBI Taxonomy" id="57732"/>
    <lineage>
        <taxon>Bacteria</taxon>
        <taxon>Bacillati</taxon>
        <taxon>Bacillota</taxon>
        <taxon>Bacilli</taxon>
        <taxon>Lactobacillales</taxon>
        <taxon>Enterococcaceae</taxon>
        <taxon>Enterococcus</taxon>
    </lineage>
</organism>
<dbReference type="Pfam" id="PF01381">
    <property type="entry name" value="HTH_3"/>
    <property type="match status" value="1"/>
</dbReference>
<dbReference type="NCBIfam" id="TIGR01716">
    <property type="entry name" value="RGG_Cterm"/>
    <property type="match status" value="1"/>
</dbReference>
<dbReference type="InterPro" id="IPR011990">
    <property type="entry name" value="TPR-like_helical_dom_sf"/>
</dbReference>
<dbReference type="PROSITE" id="PS50943">
    <property type="entry name" value="HTH_CROC1"/>
    <property type="match status" value="1"/>
</dbReference>
<reference evidence="2" key="1">
    <citation type="submission" date="2023-03" db="EMBL/GenBank/DDBJ databases">
        <authorList>
            <person name="Shen W."/>
            <person name="Cai J."/>
        </authorList>
    </citation>
    <scope>NUCLEOTIDE SEQUENCE</scope>
    <source>
        <strain evidence="2">B226-2</strain>
    </source>
</reference>
<dbReference type="Pfam" id="PF21259">
    <property type="entry name" value="Rgg_C"/>
    <property type="match status" value="1"/>
</dbReference>
<dbReference type="Proteomes" id="UP001256711">
    <property type="component" value="Unassembled WGS sequence"/>
</dbReference>
<dbReference type="AlphaFoldDB" id="A0AAW8TZ05"/>
<dbReference type="Gene3D" id="1.25.40.10">
    <property type="entry name" value="Tetratricopeptide repeat domain"/>
    <property type="match status" value="1"/>
</dbReference>
<proteinExistence type="predicted"/>
<accession>A0AAW8TZ05</accession>
<dbReference type="InterPro" id="IPR010057">
    <property type="entry name" value="Transcription_activator_Rgg_C"/>
</dbReference>
<sequence length="300" mass="34622">MDNFGETLRKIRLEKGLTQKSLYHDLLSKSYAIRFEQGKHDISFVLLLEILERLPMEISEFLFIHRNYQPSETQWFYEQLIKSGNNMDLAALATLKKEYQTRYGDSQQQSGRLVQLDYRLEQLRYYDQRGQITEESVTPELQGKIQNLLAATQSWTMEDLRFFAATLDLVPTSDLTLFFQGLIPSVKRYREFAAGKNVLCILLINAIHKALFSKAYGIAQELLALLDDFADGLDYLAYRNFAGFYAGLLQLVGSKPGQLEYDQGIASAQQASMVFRQLKYPFYAQMTQDILQAFLDFQES</sequence>
<evidence type="ECO:0000259" key="1">
    <source>
        <dbReference type="PROSITE" id="PS50943"/>
    </source>
</evidence>
<evidence type="ECO:0000313" key="3">
    <source>
        <dbReference type="Proteomes" id="UP001256711"/>
    </source>
</evidence>
<dbReference type="EMBL" id="JARQBJ010000003">
    <property type="protein sequence ID" value="MDT2810229.1"/>
    <property type="molecule type" value="Genomic_DNA"/>
</dbReference>
<protein>
    <recommendedName>
        <fullName evidence="1">HTH cro/C1-type domain-containing protein</fullName>
    </recommendedName>
</protein>
<dbReference type="InterPro" id="IPR001387">
    <property type="entry name" value="Cro/C1-type_HTH"/>
</dbReference>
<comment type="caution">
    <text evidence="2">The sequence shown here is derived from an EMBL/GenBank/DDBJ whole genome shotgun (WGS) entry which is preliminary data.</text>
</comment>
<dbReference type="GO" id="GO:0003677">
    <property type="term" value="F:DNA binding"/>
    <property type="evidence" value="ECO:0007669"/>
    <property type="project" value="InterPro"/>
</dbReference>
<name>A0AAW8TZ05_9ENTE</name>
<feature type="domain" description="HTH cro/C1-type" evidence="1">
    <location>
        <begin position="8"/>
        <end position="61"/>
    </location>
</feature>
<gene>
    <name evidence="2" type="ORF">P7H43_07015</name>
</gene>
<dbReference type="PANTHER" id="PTHR37038">
    <property type="entry name" value="TRANSCRIPTIONAL REGULATOR-RELATED"/>
    <property type="match status" value="1"/>
</dbReference>
<dbReference type="SUPFAM" id="SSF47413">
    <property type="entry name" value="lambda repressor-like DNA-binding domains"/>
    <property type="match status" value="1"/>
</dbReference>
<dbReference type="SMART" id="SM00530">
    <property type="entry name" value="HTH_XRE"/>
    <property type="match status" value="1"/>
</dbReference>
<evidence type="ECO:0000313" key="2">
    <source>
        <dbReference type="EMBL" id="MDT2810229.1"/>
    </source>
</evidence>
<dbReference type="CDD" id="cd00093">
    <property type="entry name" value="HTH_XRE"/>
    <property type="match status" value="1"/>
</dbReference>
<dbReference type="InterPro" id="IPR053163">
    <property type="entry name" value="HTH-type_regulator_Rgg"/>
</dbReference>
<dbReference type="InterPro" id="IPR010982">
    <property type="entry name" value="Lambda_DNA-bd_dom_sf"/>
</dbReference>
<dbReference type="RefSeq" id="WP_303218736.1">
    <property type="nucleotide sequence ID" value="NZ_CAUGVL010000016.1"/>
</dbReference>